<dbReference type="RefSeq" id="WP_088366587.1">
    <property type="nucleotide sequence ID" value="NZ_NBBI01000002.1"/>
</dbReference>
<keyword evidence="14" id="KW-1185">Reference proteome</keyword>
<evidence type="ECO:0000313" key="14">
    <source>
        <dbReference type="Proteomes" id="UP000197290"/>
    </source>
</evidence>
<dbReference type="Proteomes" id="UP000197290">
    <property type="component" value="Unassembled WGS sequence"/>
</dbReference>
<dbReference type="Pfam" id="PF25994">
    <property type="entry name" value="HH_AprE"/>
    <property type="match status" value="1"/>
</dbReference>
<keyword evidence="8 9" id="KW-0472">Membrane</keyword>
<evidence type="ECO:0000313" key="13">
    <source>
        <dbReference type="EMBL" id="OWK31218.1"/>
    </source>
</evidence>
<comment type="subcellular location">
    <subcellularLocation>
        <location evidence="1 9">Cell inner membrane</location>
        <topology evidence="1 9">Single-pass membrane protein</topology>
    </subcellularLocation>
</comment>
<keyword evidence="4 9" id="KW-1003">Cell membrane</keyword>
<proteinExistence type="inferred from homology"/>
<feature type="region of interest" description="Disordered" evidence="10">
    <location>
        <begin position="1"/>
        <end position="30"/>
    </location>
</feature>
<evidence type="ECO:0000256" key="7">
    <source>
        <dbReference type="ARBA" id="ARBA00022989"/>
    </source>
</evidence>
<evidence type="ECO:0000256" key="2">
    <source>
        <dbReference type="ARBA" id="ARBA00009477"/>
    </source>
</evidence>
<evidence type="ECO:0000259" key="11">
    <source>
        <dbReference type="Pfam" id="PF25994"/>
    </source>
</evidence>
<keyword evidence="5 9" id="KW-0997">Cell inner membrane</keyword>
<feature type="domain" description="AprE-like beta-barrel" evidence="12">
    <location>
        <begin position="348"/>
        <end position="437"/>
    </location>
</feature>
<evidence type="ECO:0000256" key="1">
    <source>
        <dbReference type="ARBA" id="ARBA00004377"/>
    </source>
</evidence>
<dbReference type="InterPro" id="IPR010129">
    <property type="entry name" value="T1SS_HlyD"/>
</dbReference>
<evidence type="ECO:0000256" key="9">
    <source>
        <dbReference type="RuleBase" id="RU365093"/>
    </source>
</evidence>
<dbReference type="InterPro" id="IPR050739">
    <property type="entry name" value="MFP"/>
</dbReference>
<dbReference type="InterPro" id="IPR058781">
    <property type="entry name" value="HH_AprE-like"/>
</dbReference>
<organism evidence="13 14">
    <name type="scientific">Sphingomonas dokdonensis</name>
    <dbReference type="NCBI Taxonomy" id="344880"/>
    <lineage>
        <taxon>Bacteria</taxon>
        <taxon>Pseudomonadati</taxon>
        <taxon>Pseudomonadota</taxon>
        <taxon>Alphaproteobacteria</taxon>
        <taxon>Sphingomonadales</taxon>
        <taxon>Sphingomonadaceae</taxon>
        <taxon>Sphingomonas</taxon>
    </lineage>
</organism>
<evidence type="ECO:0000256" key="3">
    <source>
        <dbReference type="ARBA" id="ARBA00022448"/>
    </source>
</evidence>
<accession>A0A245ZN91</accession>
<sequence>MSELSTTPVPQPAAAAATATPLTSPPVPGEQTRLEEIAERIKPRQASNLLLWSILAFFVIFVVWASWATLDRTVRGSGRVIASSQLQTVSNLEGGVVQEILVRTGQMVNAGQPLVRLDPTATGGELGSGEAQTAALQVKIARLKAEVLGREPVYPAATNAAVAEQIEIEKALHAARMQELAGITGSYGARGVQANRAVAEAQSALSARQSAREARAAELATMRPLVEKGIEPRLSLTQSESAASVAASEAAQASASLARAQAGVTEANASLAQARQDWRARAADELAKAQADLAARASTLPALAARVERTIVRAPLAGRINRVLVTTVGAAISPGAPIAEISPSRDTLLVEARIRPEDIARVRTGQHARINITAYDSSIYGWIDGKVESISPDAIVDERAQMSYYNVFVRTDTKGLLDRRTGKLLPIGTGMTAEINLLGDPRTVMQYILTPITRLSERAFRE</sequence>
<keyword evidence="7 9" id="KW-1133">Transmembrane helix</keyword>
<dbReference type="OrthoDB" id="9810980at2"/>
<dbReference type="GO" id="GO:0005886">
    <property type="term" value="C:plasma membrane"/>
    <property type="evidence" value="ECO:0007669"/>
    <property type="project" value="UniProtKB-SubCell"/>
</dbReference>
<comment type="caution">
    <text evidence="13">The sequence shown here is derived from an EMBL/GenBank/DDBJ whole genome shotgun (WGS) entry which is preliminary data.</text>
</comment>
<keyword evidence="6 9" id="KW-0812">Transmembrane</keyword>
<feature type="domain" description="AprE-like long alpha-helical hairpin" evidence="11">
    <location>
        <begin position="125"/>
        <end position="303"/>
    </location>
</feature>
<reference evidence="13 14" key="1">
    <citation type="submission" date="2017-03" db="EMBL/GenBank/DDBJ databases">
        <title>Genome sequence of Sphingomonas dokdonensis DSM 21029.</title>
        <authorList>
            <person name="Poehlein A."/>
            <person name="Wuebbeler J.H."/>
            <person name="Steinbuechel A."/>
            <person name="Daniel R."/>
        </authorList>
    </citation>
    <scope>NUCLEOTIDE SEQUENCE [LARGE SCALE GENOMIC DNA]</scope>
    <source>
        <strain evidence="13 14">DSM 21029</strain>
    </source>
</reference>
<dbReference type="Gene3D" id="2.40.30.170">
    <property type="match status" value="1"/>
</dbReference>
<dbReference type="PANTHER" id="PTHR30386:SF26">
    <property type="entry name" value="TRANSPORT PROTEIN COMB"/>
    <property type="match status" value="1"/>
</dbReference>
<feature type="compositionally biased region" description="Low complexity" evidence="10">
    <location>
        <begin position="1"/>
        <end position="22"/>
    </location>
</feature>
<dbReference type="PRINTS" id="PR01490">
    <property type="entry name" value="RTXTOXIND"/>
</dbReference>
<protein>
    <recommendedName>
        <fullName evidence="9">Membrane fusion protein (MFP) family protein</fullName>
    </recommendedName>
</protein>
<dbReference type="NCBIfam" id="TIGR01843">
    <property type="entry name" value="type_I_hlyD"/>
    <property type="match status" value="1"/>
</dbReference>
<dbReference type="Gene3D" id="2.40.50.100">
    <property type="match status" value="1"/>
</dbReference>
<name>A0A245ZN91_9SPHN</name>
<evidence type="ECO:0000256" key="6">
    <source>
        <dbReference type="ARBA" id="ARBA00022692"/>
    </source>
</evidence>
<comment type="similarity">
    <text evidence="2 9">Belongs to the membrane fusion protein (MFP) (TC 8.A.1) family.</text>
</comment>
<evidence type="ECO:0000256" key="4">
    <source>
        <dbReference type="ARBA" id="ARBA00022475"/>
    </source>
</evidence>
<evidence type="ECO:0000256" key="5">
    <source>
        <dbReference type="ARBA" id="ARBA00022519"/>
    </source>
</evidence>
<evidence type="ECO:0000256" key="8">
    <source>
        <dbReference type="ARBA" id="ARBA00023136"/>
    </source>
</evidence>
<evidence type="ECO:0000259" key="12">
    <source>
        <dbReference type="Pfam" id="PF26002"/>
    </source>
</evidence>
<keyword evidence="3 9" id="KW-0813">Transport</keyword>
<gene>
    <name evidence="13" type="primary">prsE_1</name>
    <name evidence="13" type="ORF">SPDO_12250</name>
</gene>
<dbReference type="EMBL" id="NBBI01000002">
    <property type="protein sequence ID" value="OWK31218.1"/>
    <property type="molecule type" value="Genomic_DNA"/>
</dbReference>
<feature type="transmembrane region" description="Helical" evidence="9">
    <location>
        <begin position="49"/>
        <end position="67"/>
    </location>
</feature>
<dbReference type="PANTHER" id="PTHR30386">
    <property type="entry name" value="MEMBRANE FUSION SUBUNIT OF EMRAB-TOLC MULTIDRUG EFFLUX PUMP"/>
    <property type="match status" value="1"/>
</dbReference>
<dbReference type="GO" id="GO:0015031">
    <property type="term" value="P:protein transport"/>
    <property type="evidence" value="ECO:0007669"/>
    <property type="project" value="InterPro"/>
</dbReference>
<dbReference type="Pfam" id="PF26002">
    <property type="entry name" value="Beta-barrel_AprE"/>
    <property type="match status" value="1"/>
</dbReference>
<dbReference type="AlphaFoldDB" id="A0A245ZN91"/>
<evidence type="ECO:0000256" key="10">
    <source>
        <dbReference type="SAM" id="MobiDB-lite"/>
    </source>
</evidence>
<dbReference type="InterPro" id="IPR058982">
    <property type="entry name" value="Beta-barrel_AprE"/>
</dbReference>
<dbReference type="SUPFAM" id="SSF111369">
    <property type="entry name" value="HlyD-like secretion proteins"/>
    <property type="match status" value="2"/>
</dbReference>